<dbReference type="EMBL" id="HBGN01006303">
    <property type="protein sequence ID" value="CAD9317628.1"/>
    <property type="molecule type" value="Transcribed_RNA"/>
</dbReference>
<dbReference type="EMBL" id="HBGN01006292">
    <property type="protein sequence ID" value="CAD9317626.1"/>
    <property type="molecule type" value="Transcribed_RNA"/>
</dbReference>
<reference evidence="2" key="1">
    <citation type="submission" date="2021-01" db="EMBL/GenBank/DDBJ databases">
        <authorList>
            <person name="Corre E."/>
            <person name="Pelletier E."/>
            <person name="Niang G."/>
            <person name="Scheremetjew M."/>
            <person name="Finn R."/>
            <person name="Kale V."/>
            <person name="Holt S."/>
            <person name="Cochrane G."/>
            <person name="Meng A."/>
            <person name="Brown T."/>
            <person name="Cohen L."/>
        </authorList>
    </citation>
    <scope>NUCLEOTIDE SEQUENCE</scope>
    <source>
        <strain evidence="4">GSO104</strain>
        <strain evidence="2">Pop2</strain>
    </source>
</reference>
<proteinExistence type="predicted"/>
<sequence length="163" mass="18881">MANTYDPATFLSCVDEEKEGDNSDVVKDEEDSMSMMLDDQTFYCSELEEYKDSQNEDDDEDSAEFERDHLTQRRLLMKKVADALSLEEQYNAATAQYVLSNAITDPASTYLSSSLFENQEDDEGEEDWLREYRLGLLSHVVTMRQELKVFEPKLTRAVCKEHM</sequence>
<evidence type="ECO:0000313" key="4">
    <source>
        <dbReference type="EMBL" id="CAE4661403.1"/>
    </source>
</evidence>
<dbReference type="EMBL" id="HBNS01057240">
    <property type="protein sequence ID" value="CAE4661403.1"/>
    <property type="molecule type" value="Transcribed_RNA"/>
</dbReference>
<gene>
    <name evidence="4" type="ORF">DBRI00130_LOCUS41193</name>
    <name evidence="2" type="ORF">DBRI1063_LOCUS4034</name>
    <name evidence="3" type="ORF">DBRI1063_LOCUS4036</name>
</gene>
<dbReference type="AlphaFoldDB" id="A0A6U3PQJ8"/>
<evidence type="ECO:0000313" key="2">
    <source>
        <dbReference type="EMBL" id="CAD9317626.1"/>
    </source>
</evidence>
<accession>A0A6U3PQJ8</accession>
<feature type="region of interest" description="Disordered" evidence="1">
    <location>
        <begin position="1"/>
        <end position="29"/>
    </location>
</feature>
<protein>
    <submittedName>
        <fullName evidence="2">Uncharacterized protein</fullName>
    </submittedName>
</protein>
<name>A0A6U3PQJ8_9STRA</name>
<organism evidence="2">
    <name type="scientific">Ditylum brightwellii</name>
    <dbReference type="NCBI Taxonomy" id="49249"/>
    <lineage>
        <taxon>Eukaryota</taxon>
        <taxon>Sar</taxon>
        <taxon>Stramenopiles</taxon>
        <taxon>Ochrophyta</taxon>
        <taxon>Bacillariophyta</taxon>
        <taxon>Mediophyceae</taxon>
        <taxon>Lithodesmiophycidae</taxon>
        <taxon>Lithodesmiales</taxon>
        <taxon>Lithodesmiaceae</taxon>
        <taxon>Ditylum</taxon>
    </lineage>
</organism>
<evidence type="ECO:0000256" key="1">
    <source>
        <dbReference type="SAM" id="MobiDB-lite"/>
    </source>
</evidence>
<evidence type="ECO:0000313" key="3">
    <source>
        <dbReference type="EMBL" id="CAD9317628.1"/>
    </source>
</evidence>